<dbReference type="GO" id="GO:0000974">
    <property type="term" value="C:Prp19 complex"/>
    <property type="evidence" value="ECO:0007669"/>
    <property type="project" value="TreeGrafter"/>
</dbReference>
<feature type="compositionally biased region" description="Low complexity" evidence="3">
    <location>
        <begin position="449"/>
        <end position="473"/>
    </location>
</feature>
<sequence>MDQTDLSSLLGEMELAGGSIGGQHMGMAGGYPAQECPPYPQSAGMGHSMSAAGAQARVDARLVRQGVPPGATGGAMLGGQQPQQGGLAGGVHGGHGAHGQRHLLGADAGMMGGVGLGYGGAAGVAGNAHIGGVGLMADGSFTPTQVQQLLANPTLLARNPALMQLVASSGAYGAQSQLGAGRAAAVGIYGGSERPMGVSGVGAHGGGAAAQLAMPAGFDTVGAGYYAAGGASAAGAAQLHTDFVGRGVGHLAHMGGMGGERGQLPLGAAQLMAESGMGAPQLRARSSERCIAIRELHPHATFEEIANEVGLYGPIESIQIDAAKGLAQVHFIDPHSAATLCAERSLLQFRGLLSAVTLERSRPMAADVAAAVMAGATRNLYINLGSSGSRLVERLTPDILRDAFGQHGTVESVRVLAKQAIAFVNFTTVLAAVRAKAALHGTTLALPPLPPTGGAAEPGSTAPAPAAADAPAEAGDEVEPPGARGGAPGAPGAPGADVAPAGAGAPTGAAVKEEEETLMTRELHISFTSAQQNCRKNLELLTGALQLPMARYGGGRARGHGAGRGGGRGVHAHGGRRGGGRDGGLVRPAEELTQSRSVYVGNLPLSASYADLCALASPHGAFESVRIVPSTRYAFVNFVHEEAAARFHAKGTAEGERGFVLRSQRLLLNWAKAPPLSDELASHIANGATRHLHLVGIDQTVTYEMLQAEFGGYGEIESMRLLPLKGTSAFINFTSIASAIAAKEALNGVPFKHKTLLLEYAQGPGQKERGARRGKEGAAVTQYPVRMAPPGDEAANAAADAVAAAAAGEAAAGEASAAASIAGCAAAAAAAAAQAETAAIDSFASGEAA</sequence>
<feature type="region of interest" description="Disordered" evidence="3">
    <location>
        <begin position="449"/>
        <end position="515"/>
    </location>
</feature>
<dbReference type="PANTHER" id="PTHR14089">
    <property type="entry name" value="PRE-MRNA-SPLICING FACTOR RBM22"/>
    <property type="match status" value="1"/>
</dbReference>
<accession>A0A8J5X4R2</accession>
<dbReference type="Gene3D" id="3.30.70.330">
    <property type="match status" value="4"/>
</dbReference>
<feature type="compositionally biased region" description="Gly residues" evidence="3">
    <location>
        <begin position="557"/>
        <end position="569"/>
    </location>
</feature>
<dbReference type="Proteomes" id="UP000751190">
    <property type="component" value="Unassembled WGS sequence"/>
</dbReference>
<dbReference type="GO" id="GO:0071007">
    <property type="term" value="C:U2-type catalytic step 2 spliceosome"/>
    <property type="evidence" value="ECO:0007669"/>
    <property type="project" value="TreeGrafter"/>
</dbReference>
<dbReference type="SUPFAM" id="SSF54928">
    <property type="entry name" value="RNA-binding domain, RBD"/>
    <property type="match status" value="2"/>
</dbReference>
<dbReference type="InterPro" id="IPR039171">
    <property type="entry name" value="Cwc2/Slt11"/>
</dbReference>
<dbReference type="EMBL" id="JAGTXO010000041">
    <property type="protein sequence ID" value="KAG8459348.1"/>
    <property type="molecule type" value="Genomic_DNA"/>
</dbReference>
<dbReference type="InterPro" id="IPR035979">
    <property type="entry name" value="RBD_domain_sf"/>
</dbReference>
<dbReference type="OrthoDB" id="3240697at2759"/>
<evidence type="ECO:0000256" key="3">
    <source>
        <dbReference type="SAM" id="MobiDB-lite"/>
    </source>
</evidence>
<organism evidence="5 6">
    <name type="scientific">Diacronema lutheri</name>
    <name type="common">Unicellular marine alga</name>
    <name type="synonym">Monochrysis lutheri</name>
    <dbReference type="NCBI Taxonomy" id="2081491"/>
    <lineage>
        <taxon>Eukaryota</taxon>
        <taxon>Haptista</taxon>
        <taxon>Haptophyta</taxon>
        <taxon>Pavlovophyceae</taxon>
        <taxon>Pavlovales</taxon>
        <taxon>Pavlovaceae</taxon>
        <taxon>Diacronema</taxon>
    </lineage>
</organism>
<comment type="caution">
    <text evidence="5">The sequence shown here is derived from an EMBL/GenBank/DDBJ whole genome shotgun (WGS) entry which is preliminary data.</text>
</comment>
<feature type="domain" description="RRM" evidence="4">
    <location>
        <begin position="596"/>
        <end position="673"/>
    </location>
</feature>
<dbReference type="AlphaFoldDB" id="A0A8J5X4R2"/>
<dbReference type="GO" id="GO:0071006">
    <property type="term" value="C:U2-type catalytic step 1 spliceosome"/>
    <property type="evidence" value="ECO:0007669"/>
    <property type="project" value="TreeGrafter"/>
</dbReference>
<protein>
    <recommendedName>
        <fullName evidence="4">RRM domain-containing protein</fullName>
    </recommendedName>
</protein>
<gene>
    <name evidence="5" type="ORF">KFE25_012984</name>
</gene>
<evidence type="ECO:0000313" key="5">
    <source>
        <dbReference type="EMBL" id="KAG8459348.1"/>
    </source>
</evidence>
<feature type="compositionally biased region" description="Low complexity" evidence="3">
    <location>
        <begin position="493"/>
        <end position="510"/>
    </location>
</feature>
<evidence type="ECO:0000259" key="4">
    <source>
        <dbReference type="PROSITE" id="PS50102"/>
    </source>
</evidence>
<dbReference type="InterPro" id="IPR012677">
    <property type="entry name" value="Nucleotide-bd_a/b_plait_sf"/>
</dbReference>
<dbReference type="GO" id="GO:0036002">
    <property type="term" value="F:pre-mRNA binding"/>
    <property type="evidence" value="ECO:0007669"/>
    <property type="project" value="TreeGrafter"/>
</dbReference>
<evidence type="ECO:0000256" key="1">
    <source>
        <dbReference type="ARBA" id="ARBA00022884"/>
    </source>
</evidence>
<proteinExistence type="predicted"/>
<name>A0A8J5X4R2_DIALT</name>
<keyword evidence="1 2" id="KW-0694">RNA-binding</keyword>
<feature type="region of interest" description="Disordered" evidence="3">
    <location>
        <begin position="557"/>
        <end position="585"/>
    </location>
</feature>
<dbReference type="SMART" id="SM00360">
    <property type="entry name" value="RRM"/>
    <property type="match status" value="4"/>
</dbReference>
<evidence type="ECO:0000256" key="2">
    <source>
        <dbReference type="PROSITE-ProRule" id="PRU00176"/>
    </source>
</evidence>
<feature type="domain" description="RRM" evidence="4">
    <location>
        <begin position="378"/>
        <end position="444"/>
    </location>
</feature>
<reference evidence="5" key="1">
    <citation type="submission" date="2021-05" db="EMBL/GenBank/DDBJ databases">
        <title>The genome of the haptophyte Pavlova lutheri (Diacronema luteri, Pavlovales) - a model for lipid biosynthesis in eukaryotic algae.</title>
        <authorList>
            <person name="Hulatt C.J."/>
            <person name="Posewitz M.C."/>
        </authorList>
    </citation>
    <scope>NUCLEOTIDE SEQUENCE</scope>
    <source>
        <strain evidence="5">NIVA-4/92</strain>
    </source>
</reference>
<keyword evidence="6" id="KW-1185">Reference proteome</keyword>
<dbReference type="PROSITE" id="PS50102">
    <property type="entry name" value="RRM"/>
    <property type="match status" value="3"/>
</dbReference>
<feature type="domain" description="RRM" evidence="4">
    <location>
        <begin position="690"/>
        <end position="763"/>
    </location>
</feature>
<evidence type="ECO:0000313" key="6">
    <source>
        <dbReference type="Proteomes" id="UP000751190"/>
    </source>
</evidence>
<dbReference type="GO" id="GO:0017070">
    <property type="term" value="F:U6 snRNA binding"/>
    <property type="evidence" value="ECO:0007669"/>
    <property type="project" value="TreeGrafter"/>
</dbReference>
<dbReference type="Pfam" id="PF00076">
    <property type="entry name" value="RRM_1"/>
    <property type="match status" value="3"/>
</dbReference>
<dbReference type="InterPro" id="IPR000504">
    <property type="entry name" value="RRM_dom"/>
</dbReference>